<reference evidence="8 9" key="1">
    <citation type="journal article" date="2022" name="Cell">
        <title>Repeat-based holocentromeres influence genome architecture and karyotype evolution.</title>
        <authorList>
            <person name="Hofstatter P.G."/>
            <person name="Thangavel G."/>
            <person name="Lux T."/>
            <person name="Neumann P."/>
            <person name="Vondrak T."/>
            <person name="Novak P."/>
            <person name="Zhang M."/>
            <person name="Costa L."/>
            <person name="Castellani M."/>
            <person name="Scott A."/>
            <person name="Toegelov H."/>
            <person name="Fuchs J."/>
            <person name="Mata-Sucre Y."/>
            <person name="Dias Y."/>
            <person name="Vanzela A.L.L."/>
            <person name="Huettel B."/>
            <person name="Almeida C.C.S."/>
            <person name="Simkova H."/>
            <person name="Souza G."/>
            <person name="Pedrosa-Harand A."/>
            <person name="Macas J."/>
            <person name="Mayer K.F.X."/>
            <person name="Houben A."/>
            <person name="Marques A."/>
        </authorList>
    </citation>
    <scope>NUCLEOTIDE SEQUENCE [LARGE SCALE GENOMIC DNA]</scope>
    <source>
        <strain evidence="8">RhyTen1mFocal</strain>
    </source>
</reference>
<keyword evidence="2 5" id="KW-0479">Metal-binding</keyword>
<dbReference type="Proteomes" id="UP001210211">
    <property type="component" value="Unassembled WGS sequence"/>
</dbReference>
<feature type="binding site" description="axial binding residue" evidence="5">
    <location>
        <position position="448"/>
    </location>
    <ligand>
        <name>heme</name>
        <dbReference type="ChEBI" id="CHEBI:30413"/>
    </ligand>
    <ligandPart>
        <name>Fe</name>
        <dbReference type="ChEBI" id="CHEBI:18248"/>
    </ligandPart>
</feature>
<keyword evidence="7" id="KW-0472">Membrane</keyword>
<evidence type="ECO:0000313" key="9">
    <source>
        <dbReference type="Proteomes" id="UP001210211"/>
    </source>
</evidence>
<gene>
    <name evidence="8" type="ORF">LUZ61_020943</name>
</gene>
<keyword evidence="6" id="KW-0503">Monooxygenase</keyword>
<dbReference type="InterPro" id="IPR002401">
    <property type="entry name" value="Cyt_P450_E_grp-I"/>
</dbReference>
<evidence type="ECO:0000256" key="4">
    <source>
        <dbReference type="ARBA" id="ARBA00023004"/>
    </source>
</evidence>
<evidence type="ECO:0000313" key="8">
    <source>
        <dbReference type="EMBL" id="KAJ3691779.1"/>
    </source>
</evidence>
<evidence type="ECO:0000256" key="3">
    <source>
        <dbReference type="ARBA" id="ARBA00023002"/>
    </source>
</evidence>
<dbReference type="GO" id="GO:0020037">
    <property type="term" value="F:heme binding"/>
    <property type="evidence" value="ECO:0007669"/>
    <property type="project" value="InterPro"/>
</dbReference>
<comment type="caution">
    <text evidence="8">The sequence shown here is derived from an EMBL/GenBank/DDBJ whole genome shotgun (WGS) entry which is preliminary data.</text>
</comment>
<organism evidence="8 9">
    <name type="scientific">Rhynchospora tenuis</name>
    <dbReference type="NCBI Taxonomy" id="198213"/>
    <lineage>
        <taxon>Eukaryota</taxon>
        <taxon>Viridiplantae</taxon>
        <taxon>Streptophyta</taxon>
        <taxon>Embryophyta</taxon>
        <taxon>Tracheophyta</taxon>
        <taxon>Spermatophyta</taxon>
        <taxon>Magnoliopsida</taxon>
        <taxon>Liliopsida</taxon>
        <taxon>Poales</taxon>
        <taxon>Cyperaceae</taxon>
        <taxon>Cyperoideae</taxon>
        <taxon>Rhynchosporeae</taxon>
        <taxon>Rhynchospora</taxon>
    </lineage>
</organism>
<dbReference type="PROSITE" id="PS00086">
    <property type="entry name" value="CYTOCHROME_P450"/>
    <property type="match status" value="1"/>
</dbReference>
<feature type="transmembrane region" description="Helical" evidence="7">
    <location>
        <begin position="12"/>
        <end position="32"/>
    </location>
</feature>
<keyword evidence="3 6" id="KW-0560">Oxidoreductase</keyword>
<evidence type="ECO:0000256" key="1">
    <source>
        <dbReference type="ARBA" id="ARBA00010617"/>
    </source>
</evidence>
<sequence length="503" mass="57546">MAWPSLTGTELILYIPCLLLFFYYLYNTYFVFPLSPNWPLVGMLPSLLANADRVHDWMAEILKLKNGNFYLRGPWLSDMTLFFTADPANVHHIFTQNFQNYPKGEEFAEIFEVLGHGVFNTDGQLWRFQREKLQVTMSQKCFCTFIGKTTQEKIENSLLPFLSETVDQRLVIDLQDMFSRLSFDMTCILTFGADLGSLSTDFPAVPFAQAVDDATATIFFRITRPSAWWKLLKFLESGQEKRMAKSRVVGERFIAEVIEKRKQEMIEGSHVFPDLLGSYLRDENIPNSNKFLRDSAVNFLVAGRDANSSGLSWFFWVLSQNQQTEEKILHELSSVRHSTTPEGMAIFDPEELENLVYFRAAFLETLRLFPPVPFNVKSVLKPDILPSGSRVTPGMKIIPSAYAMGRMEMIWGKDCMEFKPERWISETGTLRHVPSHKFLAFNAGPRTCLGRSMALTQLNMVAAAMVYNFCFDVVEGQIVAPALSIVLHMKNGLMVRVRRRTCI</sequence>
<keyword evidence="4 5" id="KW-0408">Iron</keyword>
<keyword evidence="7" id="KW-1133">Transmembrane helix</keyword>
<proteinExistence type="inferred from homology"/>
<evidence type="ECO:0008006" key="10">
    <source>
        <dbReference type="Google" id="ProtNLM"/>
    </source>
</evidence>
<dbReference type="Gene3D" id="1.10.630.10">
    <property type="entry name" value="Cytochrome P450"/>
    <property type="match status" value="1"/>
</dbReference>
<evidence type="ECO:0000256" key="6">
    <source>
        <dbReference type="RuleBase" id="RU000461"/>
    </source>
</evidence>
<accession>A0AAD5ZE27</accession>
<comment type="similarity">
    <text evidence="1 6">Belongs to the cytochrome P450 family.</text>
</comment>
<dbReference type="PRINTS" id="PR00385">
    <property type="entry name" value="P450"/>
</dbReference>
<dbReference type="InterPro" id="IPR017972">
    <property type="entry name" value="Cyt_P450_CS"/>
</dbReference>
<dbReference type="Pfam" id="PF00067">
    <property type="entry name" value="p450"/>
    <property type="match status" value="1"/>
</dbReference>
<dbReference type="InterPro" id="IPR036396">
    <property type="entry name" value="Cyt_P450_sf"/>
</dbReference>
<keyword evidence="7" id="KW-0812">Transmembrane</keyword>
<comment type="cofactor">
    <cofactor evidence="5">
        <name>heme</name>
        <dbReference type="ChEBI" id="CHEBI:30413"/>
    </cofactor>
</comment>
<dbReference type="EMBL" id="JAMRDG010000002">
    <property type="protein sequence ID" value="KAJ3691779.1"/>
    <property type="molecule type" value="Genomic_DNA"/>
</dbReference>
<evidence type="ECO:0000256" key="5">
    <source>
        <dbReference type="PIRSR" id="PIRSR602401-1"/>
    </source>
</evidence>
<dbReference type="CDD" id="cd11064">
    <property type="entry name" value="CYP86A"/>
    <property type="match status" value="1"/>
</dbReference>
<name>A0AAD5ZE27_9POAL</name>
<dbReference type="GO" id="GO:0006629">
    <property type="term" value="P:lipid metabolic process"/>
    <property type="evidence" value="ECO:0007669"/>
    <property type="project" value="UniProtKB-ARBA"/>
</dbReference>
<keyword evidence="5 6" id="KW-0349">Heme</keyword>
<evidence type="ECO:0000256" key="7">
    <source>
        <dbReference type="SAM" id="Phobius"/>
    </source>
</evidence>
<dbReference type="PANTHER" id="PTHR24296">
    <property type="entry name" value="CYTOCHROME P450"/>
    <property type="match status" value="1"/>
</dbReference>
<protein>
    <recommendedName>
        <fullName evidence="10">Cytochrome P450</fullName>
    </recommendedName>
</protein>
<dbReference type="GO" id="GO:0004497">
    <property type="term" value="F:monooxygenase activity"/>
    <property type="evidence" value="ECO:0007669"/>
    <property type="project" value="UniProtKB-KW"/>
</dbReference>
<dbReference type="InterPro" id="IPR001128">
    <property type="entry name" value="Cyt_P450"/>
</dbReference>
<dbReference type="PRINTS" id="PR00463">
    <property type="entry name" value="EP450I"/>
</dbReference>
<dbReference type="GO" id="GO:0005506">
    <property type="term" value="F:iron ion binding"/>
    <property type="evidence" value="ECO:0007669"/>
    <property type="project" value="InterPro"/>
</dbReference>
<dbReference type="GO" id="GO:0016705">
    <property type="term" value="F:oxidoreductase activity, acting on paired donors, with incorporation or reduction of molecular oxygen"/>
    <property type="evidence" value="ECO:0007669"/>
    <property type="project" value="InterPro"/>
</dbReference>
<dbReference type="AlphaFoldDB" id="A0AAD5ZE27"/>
<dbReference type="SUPFAM" id="SSF48264">
    <property type="entry name" value="Cytochrome P450"/>
    <property type="match status" value="1"/>
</dbReference>
<keyword evidence="9" id="KW-1185">Reference proteome</keyword>
<evidence type="ECO:0000256" key="2">
    <source>
        <dbReference type="ARBA" id="ARBA00022723"/>
    </source>
</evidence>